<proteinExistence type="predicted"/>
<gene>
    <name evidence="2" type="ORF">M378DRAFT_17206</name>
</gene>
<dbReference type="InParanoid" id="A0A0C2S0Y0"/>
<dbReference type="Proteomes" id="UP000054549">
    <property type="component" value="Unassembled WGS sequence"/>
</dbReference>
<keyword evidence="3" id="KW-1185">Reference proteome</keyword>
<accession>A0A0C2S0Y0</accession>
<name>A0A0C2S0Y0_AMAMK</name>
<dbReference type="EMBL" id="KN818432">
    <property type="protein sequence ID" value="KIL56295.1"/>
    <property type="molecule type" value="Genomic_DNA"/>
</dbReference>
<organism evidence="2 3">
    <name type="scientific">Amanita muscaria (strain Koide BX008)</name>
    <dbReference type="NCBI Taxonomy" id="946122"/>
    <lineage>
        <taxon>Eukaryota</taxon>
        <taxon>Fungi</taxon>
        <taxon>Dikarya</taxon>
        <taxon>Basidiomycota</taxon>
        <taxon>Agaricomycotina</taxon>
        <taxon>Agaricomycetes</taxon>
        <taxon>Agaricomycetidae</taxon>
        <taxon>Agaricales</taxon>
        <taxon>Pluteineae</taxon>
        <taxon>Amanitaceae</taxon>
        <taxon>Amanita</taxon>
    </lineage>
</organism>
<feature type="compositionally biased region" description="Low complexity" evidence="1">
    <location>
        <begin position="26"/>
        <end position="41"/>
    </location>
</feature>
<feature type="region of interest" description="Disordered" evidence="1">
    <location>
        <begin position="1"/>
        <end position="43"/>
    </location>
</feature>
<evidence type="ECO:0000313" key="3">
    <source>
        <dbReference type="Proteomes" id="UP000054549"/>
    </source>
</evidence>
<evidence type="ECO:0000256" key="1">
    <source>
        <dbReference type="SAM" id="MobiDB-lite"/>
    </source>
</evidence>
<sequence length="121" mass="12957">MSSQVPKSATSIDGASDKRDPDISIPPRASTSTTTRRPSASNQIFSTEVITGAGVHFESAHFTGGGHAFGNHSVINNTFMSGDGQFTKIERNLICDHIEKLAVLPDITVHLKKNALVRTPL</sequence>
<evidence type="ECO:0000313" key="2">
    <source>
        <dbReference type="EMBL" id="KIL56295.1"/>
    </source>
</evidence>
<feature type="compositionally biased region" description="Polar residues" evidence="1">
    <location>
        <begin position="1"/>
        <end position="13"/>
    </location>
</feature>
<reference evidence="2 3" key="1">
    <citation type="submission" date="2014-04" db="EMBL/GenBank/DDBJ databases">
        <title>Evolutionary Origins and Diversification of the Mycorrhizal Mutualists.</title>
        <authorList>
            <consortium name="DOE Joint Genome Institute"/>
            <consortium name="Mycorrhizal Genomics Consortium"/>
            <person name="Kohler A."/>
            <person name="Kuo A."/>
            <person name="Nagy L.G."/>
            <person name="Floudas D."/>
            <person name="Copeland A."/>
            <person name="Barry K.W."/>
            <person name="Cichocki N."/>
            <person name="Veneault-Fourrey C."/>
            <person name="LaButti K."/>
            <person name="Lindquist E.A."/>
            <person name="Lipzen A."/>
            <person name="Lundell T."/>
            <person name="Morin E."/>
            <person name="Murat C."/>
            <person name="Riley R."/>
            <person name="Ohm R."/>
            <person name="Sun H."/>
            <person name="Tunlid A."/>
            <person name="Henrissat B."/>
            <person name="Grigoriev I.V."/>
            <person name="Hibbett D.S."/>
            <person name="Martin F."/>
        </authorList>
    </citation>
    <scope>NUCLEOTIDE SEQUENCE [LARGE SCALE GENOMIC DNA]</scope>
    <source>
        <strain evidence="2 3">Koide BX008</strain>
    </source>
</reference>
<dbReference type="HOGENOM" id="CLU_2145210_0_0_1"/>
<dbReference type="AlphaFoldDB" id="A0A0C2S0Y0"/>
<protein>
    <submittedName>
        <fullName evidence="2">Uncharacterized protein</fullName>
    </submittedName>
</protein>